<evidence type="ECO:0000313" key="1">
    <source>
        <dbReference type="EMBL" id="MBW7474012.1"/>
    </source>
</evidence>
<name>A0ABS7D364_9BACL</name>
<dbReference type="Proteomes" id="UP000812277">
    <property type="component" value="Unassembled WGS sequence"/>
</dbReference>
<evidence type="ECO:0000313" key="2">
    <source>
        <dbReference type="Proteomes" id="UP000812277"/>
    </source>
</evidence>
<dbReference type="RefSeq" id="WP_219871263.1">
    <property type="nucleotide sequence ID" value="NZ_JAHZIJ010000002.1"/>
</dbReference>
<gene>
    <name evidence="1" type="ORF">K0T92_04600</name>
</gene>
<proteinExistence type="predicted"/>
<accession>A0ABS7D364</accession>
<protein>
    <submittedName>
        <fullName evidence="1">Uncharacterized protein</fullName>
    </submittedName>
</protein>
<organism evidence="1 2">
    <name type="scientific">Paenibacillus oenotherae</name>
    <dbReference type="NCBI Taxonomy" id="1435645"/>
    <lineage>
        <taxon>Bacteria</taxon>
        <taxon>Bacillati</taxon>
        <taxon>Bacillota</taxon>
        <taxon>Bacilli</taxon>
        <taxon>Bacillales</taxon>
        <taxon>Paenibacillaceae</taxon>
        <taxon>Paenibacillus</taxon>
    </lineage>
</organism>
<dbReference type="EMBL" id="JAHZIJ010000002">
    <property type="protein sequence ID" value="MBW7474012.1"/>
    <property type="molecule type" value="Genomic_DNA"/>
</dbReference>
<sequence length="175" mass="18912">MNEYTLTINFDNSESKKTHDKFRLFLGKSASNANSPATIAWMTVNPIERNTISWIEDYSVYSLASYSSAEVSAVESFNEGQLSAPDAPINYLPHDVVVNGEAISGASLLEASPLQHNQVDSVTDHDGKVTVSIQLGSETESGIIKVGEPIEISIDQNTTELTVKYDPATGGLVFV</sequence>
<comment type="caution">
    <text evidence="1">The sequence shown here is derived from an EMBL/GenBank/DDBJ whole genome shotgun (WGS) entry which is preliminary data.</text>
</comment>
<keyword evidence="2" id="KW-1185">Reference proteome</keyword>
<reference evidence="1 2" key="1">
    <citation type="submission" date="2021-07" db="EMBL/GenBank/DDBJ databases">
        <title>Paenibacillus radiodurans sp. nov., isolated from the southeastern edge of Tengger Desert.</title>
        <authorList>
            <person name="Zhang G."/>
        </authorList>
    </citation>
    <scope>NUCLEOTIDE SEQUENCE [LARGE SCALE GENOMIC DNA]</scope>
    <source>
        <strain evidence="1 2">DT7-4</strain>
    </source>
</reference>